<protein>
    <submittedName>
        <fullName evidence="6">Predicted DNA helicase II</fullName>
    </submittedName>
</protein>
<dbReference type="InterPro" id="IPR000212">
    <property type="entry name" value="DNA_helicase_UvrD/REP"/>
</dbReference>
<dbReference type="CDD" id="cd18807">
    <property type="entry name" value="SF1_C_UvrD"/>
    <property type="match status" value="1"/>
</dbReference>
<evidence type="ECO:0000256" key="4">
    <source>
        <dbReference type="ARBA" id="ARBA00022840"/>
    </source>
</evidence>
<dbReference type="GO" id="GO:0003677">
    <property type="term" value="F:DNA binding"/>
    <property type="evidence" value="ECO:0007669"/>
    <property type="project" value="InterPro"/>
</dbReference>
<evidence type="ECO:0000256" key="3">
    <source>
        <dbReference type="ARBA" id="ARBA00022806"/>
    </source>
</evidence>
<dbReference type="PROSITE" id="PS51217">
    <property type="entry name" value="UVRD_HELICASE_CTER"/>
    <property type="match status" value="1"/>
</dbReference>
<dbReference type="Pfam" id="PF13361">
    <property type="entry name" value="UvrD_C"/>
    <property type="match status" value="1"/>
</dbReference>
<organism evidence="6">
    <name type="scientific">uncultured bacterium eBACmed18B02</name>
    <dbReference type="NCBI Taxonomy" id="334275"/>
    <lineage>
        <taxon>Bacteria</taxon>
        <taxon>environmental samples</taxon>
    </lineage>
</organism>
<dbReference type="GO" id="GO:0016787">
    <property type="term" value="F:hydrolase activity"/>
    <property type="evidence" value="ECO:0007669"/>
    <property type="project" value="UniProtKB-KW"/>
</dbReference>
<dbReference type="GO" id="GO:0033202">
    <property type="term" value="C:DNA helicase complex"/>
    <property type="evidence" value="ECO:0007669"/>
    <property type="project" value="TreeGrafter"/>
</dbReference>
<dbReference type="SUPFAM" id="SSF52540">
    <property type="entry name" value="P-loop containing nucleoside triphosphate hydrolases"/>
    <property type="match status" value="1"/>
</dbReference>
<dbReference type="Gene3D" id="1.10.486.10">
    <property type="entry name" value="PCRA, domain 4"/>
    <property type="match status" value="1"/>
</dbReference>
<dbReference type="PANTHER" id="PTHR11070:SF2">
    <property type="entry name" value="ATP-DEPENDENT DNA HELICASE SRS2"/>
    <property type="match status" value="1"/>
</dbReference>
<name>Q4PJ90_9BACT</name>
<dbReference type="Gene3D" id="3.40.50.300">
    <property type="entry name" value="P-loop containing nucleotide triphosphate hydrolases"/>
    <property type="match status" value="1"/>
</dbReference>
<evidence type="ECO:0000256" key="2">
    <source>
        <dbReference type="ARBA" id="ARBA00022801"/>
    </source>
</evidence>
<keyword evidence="1" id="KW-0547">Nucleotide-binding</keyword>
<dbReference type="GO" id="GO:0043138">
    <property type="term" value="F:3'-5' DNA helicase activity"/>
    <property type="evidence" value="ECO:0007669"/>
    <property type="project" value="TreeGrafter"/>
</dbReference>
<accession>Q4PJ90</accession>
<evidence type="ECO:0000313" key="6">
    <source>
        <dbReference type="EMBL" id="AAY82742.1"/>
    </source>
</evidence>
<keyword evidence="2" id="KW-0378">Hydrolase</keyword>
<evidence type="ECO:0000256" key="1">
    <source>
        <dbReference type="ARBA" id="ARBA00022741"/>
    </source>
</evidence>
<dbReference type="InterPro" id="IPR014017">
    <property type="entry name" value="DNA_helicase_UvrD-like_C"/>
</dbReference>
<keyword evidence="3 6" id="KW-0347">Helicase</keyword>
<dbReference type="FunFam" id="1.10.486.10:FF:000003">
    <property type="entry name" value="ATP-dependent DNA helicase"/>
    <property type="match status" value="1"/>
</dbReference>
<dbReference type="GO" id="GO:0005524">
    <property type="term" value="F:ATP binding"/>
    <property type="evidence" value="ECO:0007669"/>
    <property type="project" value="UniProtKB-KW"/>
</dbReference>
<dbReference type="InterPro" id="IPR027417">
    <property type="entry name" value="P-loop_NTPase"/>
</dbReference>
<sequence length="365" mass="42662">MEEGDLVQLNCFKNGKDEAIGVSDEIEKKIKKKFSYNNVAILVRAIFQTREFEERFLKIGMPYRILGGTKFYERAEIKDCVAYLRLIHQEKDDLAFERIVNNPKRAIGDGTLKNIHEFAKENNLNLERASFKMLEQNLIKPKAKIGLGFFINSLNKWRNDLQIKKSNHVKLLQIVLDESGYSAMLKNKKDLDNENRLENIKELLSAMKEFDNLESFLEHVSLATSVDQEWDGEKVNMMTMHAAKGLEFDVVFLPGWEEGLFPHQKSIEEKGQKGLEEERRLAYVGITRAKQKAIISFSMNRFYQGDWIDSMASRFIEELPEKNLEKNSFFDDEANNEEDFEFNQDFEVEEGTRSPGWIRYQKRIK</sequence>
<proteinExistence type="predicted"/>
<dbReference type="GO" id="GO:0000725">
    <property type="term" value="P:recombinational repair"/>
    <property type="evidence" value="ECO:0007669"/>
    <property type="project" value="TreeGrafter"/>
</dbReference>
<dbReference type="PANTHER" id="PTHR11070">
    <property type="entry name" value="UVRD / RECB / PCRA DNA HELICASE FAMILY MEMBER"/>
    <property type="match status" value="1"/>
</dbReference>
<dbReference type="GO" id="GO:0005829">
    <property type="term" value="C:cytosol"/>
    <property type="evidence" value="ECO:0007669"/>
    <property type="project" value="TreeGrafter"/>
</dbReference>
<reference evidence="6" key="1">
    <citation type="journal article" date="2005" name="PLoS Biol.">
        <title>New insights into metabolic properties of marine bacteria encoding proteorhodopsins.</title>
        <authorList>
            <person name="Sabehi G."/>
            <person name="Loy A."/>
            <person name="Jung K.H."/>
            <person name="Partha R."/>
            <person name="Spudich J.L."/>
            <person name="Isaacson T."/>
            <person name="Hirschberg J."/>
            <person name="Wagner M."/>
            <person name="Beja O."/>
        </authorList>
    </citation>
    <scope>NUCLEOTIDE SEQUENCE</scope>
</reference>
<evidence type="ECO:0000259" key="5">
    <source>
        <dbReference type="PROSITE" id="PS51217"/>
    </source>
</evidence>
<keyword evidence="4" id="KW-0067">ATP-binding</keyword>
<dbReference type="AlphaFoldDB" id="Q4PJ90"/>
<dbReference type="EMBL" id="DQ088854">
    <property type="protein sequence ID" value="AAY82742.1"/>
    <property type="molecule type" value="Genomic_DNA"/>
</dbReference>
<feature type="domain" description="UvrD-like helicase C-terminal" evidence="5">
    <location>
        <begin position="1"/>
        <end position="245"/>
    </location>
</feature>